<keyword evidence="1" id="KW-0472">Membrane</keyword>
<dbReference type="STRING" id="259564.Mbur_2129"/>
<proteinExistence type="predicted"/>
<keyword evidence="4" id="KW-1185">Reference proteome</keyword>
<reference evidence="4" key="1">
    <citation type="journal article" date="2009" name="ISME J.">
        <title>The genome sequence of the psychrophilic archaeon, Methanococcoides burtonii: the role of genome evolution in cold adaptation.</title>
        <authorList>
            <person name="Allen M.A."/>
            <person name="Lauro F.M."/>
            <person name="Williams T.J."/>
            <person name="Burg D."/>
            <person name="Siddiqui K.S."/>
            <person name="De Francisci D."/>
            <person name="Chong K.W."/>
            <person name="Pilak O."/>
            <person name="Chew H.H."/>
            <person name="De Maere M.Z."/>
            <person name="Ting L."/>
            <person name="Katrib M."/>
            <person name="Ng C."/>
            <person name="Sowers K.R."/>
            <person name="Galperin M.Y."/>
            <person name="Anderson I.J."/>
            <person name="Ivanova N."/>
            <person name="Dalin E."/>
            <person name="Martinez M."/>
            <person name="Lapidus A."/>
            <person name="Hauser L."/>
            <person name="Land M."/>
            <person name="Thomas T."/>
            <person name="Cavicchioli R."/>
        </authorList>
    </citation>
    <scope>NUCLEOTIDE SEQUENCE [LARGE SCALE GENOMIC DNA]</scope>
    <source>
        <strain evidence="4">DSM 6242 / NBRC 107633 / OCM 468 / ACE-M</strain>
    </source>
</reference>
<evidence type="ECO:0000259" key="2">
    <source>
        <dbReference type="Pfam" id="PF07752"/>
    </source>
</evidence>
<organism evidence="3 4">
    <name type="scientific">Methanococcoides burtonii (strain DSM 6242 / NBRC 107633 / OCM 468 / ACE-M)</name>
    <dbReference type="NCBI Taxonomy" id="259564"/>
    <lineage>
        <taxon>Archaea</taxon>
        <taxon>Methanobacteriati</taxon>
        <taxon>Methanobacteriota</taxon>
        <taxon>Stenosarchaea group</taxon>
        <taxon>Methanomicrobia</taxon>
        <taxon>Methanosarcinales</taxon>
        <taxon>Methanosarcinaceae</taxon>
        <taxon>Methanococcoides</taxon>
    </lineage>
</organism>
<gene>
    <name evidence="3" type="ordered locus">Mbur_2129</name>
</gene>
<accession>Q12U74</accession>
<keyword evidence="1" id="KW-0812">Transmembrane</keyword>
<evidence type="ECO:0000313" key="3">
    <source>
        <dbReference type="EMBL" id="ABE53002.1"/>
    </source>
</evidence>
<dbReference type="RefSeq" id="WP_011500141.1">
    <property type="nucleotide sequence ID" value="NC_007955.1"/>
</dbReference>
<dbReference type="Pfam" id="PF07752">
    <property type="entry name" value="S-layer"/>
    <property type="match status" value="2"/>
</dbReference>
<evidence type="ECO:0000256" key="1">
    <source>
        <dbReference type="SAM" id="Phobius"/>
    </source>
</evidence>
<feature type="transmembrane region" description="Helical" evidence="1">
    <location>
        <begin position="1251"/>
        <end position="1271"/>
    </location>
</feature>
<protein>
    <submittedName>
        <fullName evidence="3">DUF1608 containing protein</fullName>
    </submittedName>
</protein>
<dbReference type="Gene3D" id="2.60.98.40">
    <property type="match status" value="2"/>
</dbReference>
<keyword evidence="1" id="KW-1133">Transmembrane helix</keyword>
<dbReference type="InterPro" id="IPR006457">
    <property type="entry name" value="S_layer-rel_Mac"/>
</dbReference>
<sequence>MNKHFKFILISLLILGMSCGVAMAAAPVLSAGIVAPGSGDVSTPFVFTVTFTDADNDTATAVDVNIDGVLYNMTETNLADINSTDGKGYTHTASGFSVATHNFNFSASDGTTPVGPSGAGTFSVLNSAPTIAGSVNPSSGSGTDTFVFTATFTDADNDPASFANVSIDGANYTMTATDAGDITTTDGKTYSYSNSGFSTATHSYQFFASDGTVAVGPSSAGTFVVNNNPTLTVDSVSPTSGTVATIFTFNVTYTDGDNEFPSPINVFINGTSYAMNQVDASDTNVTDGKLYSYTKGGFPVATHNYQFKASDGNVSASDTTLTTFSVVSDIPTLTSGSVTSNPDSTVGSTFMFNVTYTDNVATDPSYMQVNITGTNYGMSKLDPSDVDATDGIKYTYTTTSLAVGDHNYYFKASDSSNPINTTTSSVTVNTATYFSGDRIWDENAGQSTKYIWDALSYSGFFYDLESGLGSEKMTMDDIDRNIGKGDLEYETTPIETDFEYGAWGSYEVIGFMAEKYFAGYTANTSSDVSDKVISLMSKGHLTKVLIDSDDKERVYSGSGLVLEEGYVLNVVEVDKNGDKIFVSLSKDGDEVDEIVVSSGDTYVYEKDLGDVDDVPIIAVNFDEIFSGTETNAVFIEGIFQISDKYEDINTGDEYGAMKVKSISSTMIRMENEDTISLDKGDIADIMGKLKFVVADHNDLRFAPFVDMSEPGTYELRGTIAEDKGLKWTPLNFEGFYYNIDEGIGTESLNLTYTGRTINDNDLVYTTSPSSVSFEYSGWDNYTVIGFMAEKYFVGFPNDPFNDGEVSALSLMSQGQLSKVLIDDDDKKSIFGGSSLILEEGYSLDVVEVNKDGDKVFVELSKDGDEVDEQVLSSGKTYTYKKDLGEVDDVPIISVNFKEIFSGTETNAVFVEGIFQISDKYEELNTGDDYGKMEIKTISSIKIEMKNKDSISLSKGDEVEIMGDIKFKVADSSSNVRYYPFVEISTAPADSLDVDVDPEVVSEGDKITVTVTSRGSLINGVTVKAGSIVLGTTDNEGEVDYTFHADGTYTITAEKDDYVTGEASLEVISPDDESRKMSIEISPEVIYEGNLVTFTVVKSIGGDALEDVDVTIDGKSIGETDSDGVVTYVLKDIGMHKITAEKEGFLEAEDNIEVKELEAKFEFSNLVVTPLEVKSGKDVNVILDAVNNGKAAGSYTVELVVNDNTTATQEISLGVGESTQVEFEYTAGEPGTYLVKVDSMTATVEVVNGAGAVTYLLGGVAIAVLGGAVYLFTAGGWTVSTAGAKAGEAAATLSEKLSSLLSRGK</sequence>
<dbReference type="KEGG" id="mbu:Mbur_2129"/>
<dbReference type="Proteomes" id="UP000001979">
    <property type="component" value="Chromosome"/>
</dbReference>
<dbReference type="HOGENOM" id="CLU_006048_2_0_2"/>
<dbReference type="EMBL" id="CP000300">
    <property type="protein sequence ID" value="ABE53002.1"/>
    <property type="molecule type" value="Genomic_DNA"/>
</dbReference>
<dbReference type="GeneID" id="3998212"/>
<dbReference type="InterPro" id="IPR013783">
    <property type="entry name" value="Ig-like_fold"/>
</dbReference>
<dbReference type="Gene3D" id="2.60.40.4190">
    <property type="match status" value="2"/>
</dbReference>
<feature type="domain" description="S-layer family duplication" evidence="2">
    <location>
        <begin position="719"/>
        <end position="970"/>
    </location>
</feature>
<evidence type="ECO:0000313" key="4">
    <source>
        <dbReference type="Proteomes" id="UP000001979"/>
    </source>
</evidence>
<dbReference type="NCBIfam" id="TIGR01567">
    <property type="entry name" value="S_layer_rel_Mac"/>
    <property type="match status" value="2"/>
</dbReference>
<dbReference type="Gene3D" id="2.60.40.10">
    <property type="entry name" value="Immunoglobulins"/>
    <property type="match status" value="1"/>
</dbReference>
<name>Q12U74_METBU</name>
<dbReference type="OrthoDB" id="240412at2157"/>
<feature type="domain" description="S-layer family duplication" evidence="2">
    <location>
        <begin position="442"/>
        <end position="695"/>
    </location>
</feature>
<dbReference type="PROSITE" id="PS51257">
    <property type="entry name" value="PROKAR_LIPOPROTEIN"/>
    <property type="match status" value="1"/>
</dbReference>